<evidence type="ECO:0000259" key="2">
    <source>
        <dbReference type="Pfam" id="PF00535"/>
    </source>
</evidence>
<dbReference type="EMBL" id="JADCKQ010000014">
    <property type="protein sequence ID" value="MBI1495084.1"/>
    <property type="molecule type" value="Genomic_DNA"/>
</dbReference>
<comment type="caution">
    <text evidence="3">The sequence shown here is derived from an EMBL/GenBank/DDBJ whole genome shotgun (WGS) entry which is preliminary data.</text>
</comment>
<dbReference type="AlphaFoldDB" id="A0A8J7LLV0"/>
<evidence type="ECO:0000259" key="1">
    <source>
        <dbReference type="Pfam" id="PF00534"/>
    </source>
</evidence>
<dbReference type="RefSeq" id="WP_228849808.1">
    <property type="nucleotide sequence ID" value="NZ_JADCKQ010000014.1"/>
</dbReference>
<dbReference type="Pfam" id="PF14307">
    <property type="entry name" value="Glyco_tran_WbsX"/>
    <property type="match status" value="2"/>
</dbReference>
<dbReference type="GO" id="GO:0016757">
    <property type="term" value="F:glycosyltransferase activity"/>
    <property type="evidence" value="ECO:0007669"/>
    <property type="project" value="InterPro"/>
</dbReference>
<dbReference type="GO" id="GO:0016787">
    <property type="term" value="F:hydrolase activity"/>
    <property type="evidence" value="ECO:0007669"/>
    <property type="project" value="UniProtKB-KW"/>
</dbReference>
<dbReference type="Gene3D" id="3.20.20.80">
    <property type="entry name" value="Glycosidases"/>
    <property type="match status" value="1"/>
</dbReference>
<dbReference type="Pfam" id="PF00535">
    <property type="entry name" value="Glycos_transf_2"/>
    <property type="match status" value="1"/>
</dbReference>
<evidence type="ECO:0000313" key="4">
    <source>
        <dbReference type="Proteomes" id="UP000640583"/>
    </source>
</evidence>
<keyword evidence="3" id="KW-0378">Hydrolase</keyword>
<dbReference type="Pfam" id="PF00534">
    <property type="entry name" value="Glycos_transf_1"/>
    <property type="match status" value="1"/>
</dbReference>
<dbReference type="PANTHER" id="PTHR41244:SF1">
    <property type="entry name" value="GLYCOSYLTRANSFERASE"/>
    <property type="match status" value="1"/>
</dbReference>
<dbReference type="Gene3D" id="3.40.50.2000">
    <property type="entry name" value="Glycogen Phosphorylase B"/>
    <property type="match status" value="1"/>
</dbReference>
<sequence length="1186" mass="131953">MDDFAPRKALVQASGLFHPEDARAIAAQYFPDITINGIRSYLRFADTLWPNFLFDPAYYRRHYGHLLQGMMPLEHYILQGDKAGCNPSALFDVALYRNSVPDWHTSQSIAHPTTLSHYLKHGIHNFLLRIGPGFDPGYYLRNYPDVQAANIPPLRHYLRNGEAEHRQPNPWFHPLAFRMQIEKDPPQNTDFVAALPHTPALALHVEFCAQITPKNAITAAIERNTSPGPNFEAAPLDKAVSKPKAVMLALFNDQADASWERVTIGQPCFGDHQQPRIPGALGSYAQSDPNVLRDQVHQAQHCGVSAFIFHHRPGNANVSLSQLRNDSQLEMSFCLLLKTDPVTPEDLSDHLTDPRYLQLNNRPLFTFEGHSKPPAGLRDTIQRMTGHSPLFFTVQASESDNPLTRGFDGAIELSPDKFTREMPDHALDARVFDPANIQKTWDYAEFALKSNRFSDVSYPLIQGAFPDWDSHSQHQLHSGTILNASPAAFQDWISTLTARAQAHPVYGSPVIAINGWNSWDSCAYLEADQHHGFAYMNALQRALQHDAPPPAHFSTLLVGHDAFPSGAQRLLLNIARSLSGTGRHSVAVVLLGDGPLLAEYEASVPTWVVHNQADLAALIRQDMFRTLKTIVLNTTICGSAVQTLSQHGAEIRVLIHELSGILEQNNLQAETNALVEHADQLIFPAQLVAGEFATFSDDPDQCRAKTHIAPQGLYQLPDALSNKHAARETLGISQDAHVFLSVGYGDKRKGFLEFLKIAGKLAQSDPKAVLFWIGGISGDVLPQLDRFREAHPGLTLRTPGWVENSYDYMHAADVLFLVSREDPFPSVVLEALYAELPILAFDTRIGNLHLIRQFGEVIEAGKFGKFARRATKLVLSPPENMHTARRLIEEEFNFFNYAHNLIAREDGVSVVVPNYNYAPYLEQRLSSLFQQTLLPRDVLAIDDASSDDSVTLLASAQASATCPYHIRVNPTNSGSGYLQWHAGAVQARGDFIWIAEADDSADDGLLEKTLPLFDDPSVGFAFTDSNVIDGTGQHVGQRYASYADTVEPGFLRQSFTMPGPEFLRRALTVKNLIVNGSAVIWRRSAFLQAWDTLPDDLRPHPLVTDWALYATACSAGHHIGYVADPLNMHRRHDSGVTQSLNPQSHLDAIERMHQYVNTLITPQNFKAAQAGYIRELRQQFQMESTS</sequence>
<keyword evidence="4" id="KW-1185">Reference proteome</keyword>
<dbReference type="PANTHER" id="PTHR41244">
    <property type="entry name" value="RHAMNAN SYNTHESIS F"/>
    <property type="match status" value="1"/>
</dbReference>
<proteinExistence type="predicted"/>
<reference evidence="3" key="1">
    <citation type="submission" date="2020-10" db="EMBL/GenBank/DDBJ databases">
        <title>Paenihalocynthiibacter styelae gen. nov., sp. nov., isolated from stalked sea squirt Styela clava.</title>
        <authorList>
            <person name="Kim Y.-O."/>
            <person name="Yoon J.-H."/>
        </authorList>
    </citation>
    <scope>NUCLEOTIDE SEQUENCE</scope>
    <source>
        <strain evidence="3">MYP1-1</strain>
    </source>
</reference>
<gene>
    <name evidence="3" type="ORF">H1D41_15680</name>
</gene>
<dbReference type="InterPro" id="IPR001296">
    <property type="entry name" value="Glyco_trans_1"/>
</dbReference>
<dbReference type="InterPro" id="IPR032719">
    <property type="entry name" value="WbsX"/>
</dbReference>
<evidence type="ECO:0000313" key="3">
    <source>
        <dbReference type="EMBL" id="MBI1495084.1"/>
    </source>
</evidence>
<dbReference type="SUPFAM" id="SSF53756">
    <property type="entry name" value="UDP-Glycosyltransferase/glycogen phosphorylase"/>
    <property type="match status" value="1"/>
</dbReference>
<dbReference type="Proteomes" id="UP000640583">
    <property type="component" value="Unassembled WGS sequence"/>
</dbReference>
<organism evidence="3 4">
    <name type="scientific">Halocynthiibacter styelae</name>
    <dbReference type="NCBI Taxonomy" id="2761955"/>
    <lineage>
        <taxon>Bacteria</taxon>
        <taxon>Pseudomonadati</taxon>
        <taxon>Pseudomonadota</taxon>
        <taxon>Alphaproteobacteria</taxon>
        <taxon>Rhodobacterales</taxon>
        <taxon>Paracoccaceae</taxon>
        <taxon>Halocynthiibacter</taxon>
    </lineage>
</organism>
<dbReference type="InterPro" id="IPR029044">
    <property type="entry name" value="Nucleotide-diphossugar_trans"/>
</dbReference>
<feature type="domain" description="Glycosyl transferase family 1" evidence="1">
    <location>
        <begin position="725"/>
        <end position="881"/>
    </location>
</feature>
<dbReference type="InterPro" id="IPR001173">
    <property type="entry name" value="Glyco_trans_2-like"/>
</dbReference>
<dbReference type="Gene3D" id="3.90.550.10">
    <property type="entry name" value="Spore Coat Polysaccharide Biosynthesis Protein SpsA, Chain A"/>
    <property type="match status" value="1"/>
</dbReference>
<dbReference type="SUPFAM" id="SSF53448">
    <property type="entry name" value="Nucleotide-diphospho-sugar transferases"/>
    <property type="match status" value="1"/>
</dbReference>
<protein>
    <submittedName>
        <fullName evidence="3">Glycoside hydrolase family 99-like domain-containing protein</fullName>
    </submittedName>
</protein>
<name>A0A8J7LLV0_9RHOB</name>
<accession>A0A8J7LLV0</accession>
<feature type="domain" description="Glycosyltransferase 2-like" evidence="2">
    <location>
        <begin position="909"/>
        <end position="1054"/>
    </location>
</feature>
<dbReference type="CDD" id="cd03801">
    <property type="entry name" value="GT4_PimA-like"/>
    <property type="match status" value="1"/>
</dbReference>